<dbReference type="InterPro" id="IPR003594">
    <property type="entry name" value="HATPase_dom"/>
</dbReference>
<evidence type="ECO:0000256" key="2">
    <source>
        <dbReference type="ARBA" id="ARBA00004370"/>
    </source>
</evidence>
<evidence type="ECO:0000259" key="10">
    <source>
        <dbReference type="PROSITE" id="PS50109"/>
    </source>
</evidence>
<sequence length="156" mass="17189">MLSTFQLQLIGSQHPLRRDVEGYIAERYRLAFNANVTDFMPLLLAVFNKQHQLKSACGTRVASTEPLFLEEFTNPNIIVTVNDSGLPIPLDIRDKIFEKFFRAHTERGDGAGLGMSIVRDIASLHCGEICLLPASSGNGNTFQVTLPAVNSLTTPK</sequence>
<dbReference type="AlphaFoldDB" id="A0A0C5WTQ6"/>
<proteinExistence type="predicted"/>
<dbReference type="HOGENOM" id="CLU_1684937_0_0_6"/>
<evidence type="ECO:0000256" key="8">
    <source>
        <dbReference type="ARBA" id="ARBA00022989"/>
    </source>
</evidence>
<evidence type="ECO:0000256" key="3">
    <source>
        <dbReference type="ARBA" id="ARBA00012438"/>
    </source>
</evidence>
<dbReference type="GO" id="GO:0004673">
    <property type="term" value="F:protein histidine kinase activity"/>
    <property type="evidence" value="ECO:0007669"/>
    <property type="project" value="UniProtKB-EC"/>
</dbReference>
<evidence type="ECO:0000256" key="6">
    <source>
        <dbReference type="ARBA" id="ARBA00022692"/>
    </source>
</evidence>
<dbReference type="InterPro" id="IPR036890">
    <property type="entry name" value="HATPase_C_sf"/>
</dbReference>
<comment type="subcellular location">
    <subcellularLocation>
        <location evidence="2">Membrane</location>
    </subcellularLocation>
</comment>
<dbReference type="Gene3D" id="3.30.565.10">
    <property type="entry name" value="Histidine kinase-like ATPase, C-terminal domain"/>
    <property type="match status" value="1"/>
</dbReference>
<dbReference type="KEGG" id="pgb:H744_1c1403"/>
<keyword evidence="12" id="KW-1185">Reference proteome</keyword>
<keyword evidence="6" id="KW-0812">Transmembrane</keyword>
<gene>
    <name evidence="11" type="ORF">H744_1c1403</name>
</gene>
<dbReference type="Pfam" id="PF12261">
    <property type="entry name" value="T_hemolysin"/>
    <property type="match status" value="1"/>
</dbReference>
<dbReference type="SMART" id="SM00387">
    <property type="entry name" value="HATPase_c"/>
    <property type="match status" value="1"/>
</dbReference>
<evidence type="ECO:0000256" key="7">
    <source>
        <dbReference type="ARBA" id="ARBA00022777"/>
    </source>
</evidence>
<evidence type="ECO:0000256" key="9">
    <source>
        <dbReference type="ARBA" id="ARBA00023136"/>
    </source>
</evidence>
<organism evidence="11 12">
    <name type="scientific">Photobacterium gaetbulicola Gung47</name>
    <dbReference type="NCBI Taxonomy" id="658445"/>
    <lineage>
        <taxon>Bacteria</taxon>
        <taxon>Pseudomonadati</taxon>
        <taxon>Pseudomonadota</taxon>
        <taxon>Gammaproteobacteria</taxon>
        <taxon>Vibrionales</taxon>
        <taxon>Vibrionaceae</taxon>
        <taxon>Photobacterium</taxon>
    </lineage>
</organism>
<protein>
    <recommendedName>
        <fullName evidence="3">histidine kinase</fullName>
        <ecNumber evidence="3">2.7.13.3</ecNumber>
    </recommendedName>
</protein>
<dbReference type="PRINTS" id="PR00344">
    <property type="entry name" value="BCTRLSENSOR"/>
</dbReference>
<dbReference type="InterPro" id="IPR050428">
    <property type="entry name" value="TCS_sensor_his_kinase"/>
</dbReference>
<dbReference type="Proteomes" id="UP000032303">
    <property type="component" value="Chromosome 1"/>
</dbReference>
<name>A0A0C5WTQ6_9GAMM</name>
<keyword evidence="9" id="KW-0472">Membrane</keyword>
<evidence type="ECO:0000256" key="4">
    <source>
        <dbReference type="ARBA" id="ARBA00022553"/>
    </source>
</evidence>
<dbReference type="EMBL" id="CP005973">
    <property type="protein sequence ID" value="AJR06425.1"/>
    <property type="molecule type" value="Genomic_DNA"/>
</dbReference>
<dbReference type="PROSITE" id="PS50109">
    <property type="entry name" value="HIS_KIN"/>
    <property type="match status" value="1"/>
</dbReference>
<evidence type="ECO:0000256" key="5">
    <source>
        <dbReference type="ARBA" id="ARBA00022679"/>
    </source>
</evidence>
<dbReference type="PANTHER" id="PTHR45436">
    <property type="entry name" value="SENSOR HISTIDINE KINASE YKOH"/>
    <property type="match status" value="1"/>
</dbReference>
<keyword evidence="5" id="KW-0808">Transferase</keyword>
<evidence type="ECO:0000313" key="12">
    <source>
        <dbReference type="Proteomes" id="UP000032303"/>
    </source>
</evidence>
<reference evidence="11 12" key="1">
    <citation type="submission" date="2013-05" db="EMBL/GenBank/DDBJ databases">
        <title>Complete genome sequence of the lipase-producing bacterium Photobacterium gaetbulicola Gung47.</title>
        <authorList>
            <person name="Kim Y.-O."/>
        </authorList>
    </citation>
    <scope>NUCLEOTIDE SEQUENCE [LARGE SCALE GENOMIC DNA]</scope>
    <source>
        <strain evidence="11 12">Gung47</strain>
    </source>
</reference>
<dbReference type="InterPro" id="IPR004358">
    <property type="entry name" value="Sig_transdc_His_kin-like_C"/>
</dbReference>
<keyword evidence="8" id="KW-1133">Transmembrane helix</keyword>
<dbReference type="OrthoDB" id="7432757at2"/>
<keyword evidence="7" id="KW-0418">Kinase</keyword>
<dbReference type="SUPFAM" id="SSF55874">
    <property type="entry name" value="ATPase domain of HSP90 chaperone/DNA topoisomerase II/histidine kinase"/>
    <property type="match status" value="1"/>
</dbReference>
<evidence type="ECO:0000313" key="11">
    <source>
        <dbReference type="EMBL" id="AJR06425.1"/>
    </source>
</evidence>
<dbReference type="InterPro" id="IPR022050">
    <property type="entry name" value="T_hemolysin"/>
</dbReference>
<accession>A0A0C5WTQ6</accession>
<dbReference type="EC" id="2.7.13.3" evidence="3"/>
<keyword evidence="4" id="KW-0597">Phosphoprotein</keyword>
<evidence type="ECO:0000256" key="1">
    <source>
        <dbReference type="ARBA" id="ARBA00000085"/>
    </source>
</evidence>
<dbReference type="GO" id="GO:0016020">
    <property type="term" value="C:membrane"/>
    <property type="evidence" value="ECO:0007669"/>
    <property type="project" value="UniProtKB-SubCell"/>
</dbReference>
<dbReference type="InterPro" id="IPR005467">
    <property type="entry name" value="His_kinase_dom"/>
</dbReference>
<dbReference type="PANTHER" id="PTHR45436:SF5">
    <property type="entry name" value="SENSOR HISTIDINE KINASE TRCS"/>
    <property type="match status" value="1"/>
</dbReference>
<dbReference type="STRING" id="658445.H744_1c1403"/>
<comment type="catalytic activity">
    <reaction evidence="1">
        <text>ATP + protein L-histidine = ADP + protein N-phospho-L-histidine.</text>
        <dbReference type="EC" id="2.7.13.3"/>
    </reaction>
</comment>
<feature type="domain" description="Histidine kinase" evidence="10">
    <location>
        <begin position="77"/>
        <end position="150"/>
    </location>
</feature>